<evidence type="ECO:0000259" key="15">
    <source>
        <dbReference type="PROSITE" id="PS51103"/>
    </source>
</evidence>
<evidence type="ECO:0000256" key="4">
    <source>
        <dbReference type="ARBA" id="ARBA00022597"/>
    </source>
</evidence>
<evidence type="ECO:0000256" key="11">
    <source>
        <dbReference type="PROSITE-ProRule" id="PRU00421"/>
    </source>
</evidence>
<dbReference type="InterPro" id="IPR013013">
    <property type="entry name" value="PTS_EIIC_1"/>
</dbReference>
<dbReference type="PROSITE" id="PS51093">
    <property type="entry name" value="PTS_EIIA_TYPE_1"/>
    <property type="match status" value="1"/>
</dbReference>
<evidence type="ECO:0000256" key="8">
    <source>
        <dbReference type="ARBA" id="ARBA00022777"/>
    </source>
</evidence>
<dbReference type="AlphaFoldDB" id="A0A1Y4QMQ1"/>
<dbReference type="NCBIfam" id="TIGR00826">
    <property type="entry name" value="EIIB_glc"/>
    <property type="match status" value="1"/>
</dbReference>
<dbReference type="PANTHER" id="PTHR30009:SF24">
    <property type="entry name" value="PTS SYSTEM, IIBC COMPONENT"/>
    <property type="match status" value="1"/>
</dbReference>
<evidence type="ECO:0000256" key="1">
    <source>
        <dbReference type="ARBA" id="ARBA00004651"/>
    </source>
</evidence>
<dbReference type="PROSITE" id="PS51103">
    <property type="entry name" value="PTS_EIIC_TYPE_1"/>
    <property type="match status" value="1"/>
</dbReference>
<feature type="transmembrane region" description="Helical" evidence="12">
    <location>
        <begin position="98"/>
        <end position="119"/>
    </location>
</feature>
<evidence type="ECO:0000256" key="2">
    <source>
        <dbReference type="ARBA" id="ARBA00022448"/>
    </source>
</evidence>
<dbReference type="InterPro" id="IPR001996">
    <property type="entry name" value="PTS_IIB_1"/>
</dbReference>
<dbReference type="InterPro" id="IPR001127">
    <property type="entry name" value="PTS_EIIA_1_perm"/>
</dbReference>
<protein>
    <submittedName>
        <fullName evidence="16">PTS glucose transporter subunit IIA</fullName>
    </submittedName>
</protein>
<feature type="transmembrane region" description="Helical" evidence="12">
    <location>
        <begin position="20"/>
        <end position="40"/>
    </location>
</feature>
<dbReference type="GO" id="GO:0005886">
    <property type="term" value="C:plasma membrane"/>
    <property type="evidence" value="ECO:0007669"/>
    <property type="project" value="UniProtKB-SubCell"/>
</dbReference>
<keyword evidence="9 12" id="KW-1133">Transmembrane helix</keyword>
<feature type="transmembrane region" description="Helical" evidence="12">
    <location>
        <begin position="186"/>
        <end position="206"/>
    </location>
</feature>
<dbReference type="InterPro" id="IPR011055">
    <property type="entry name" value="Dup_hybrid_motif"/>
</dbReference>
<feature type="transmembrane region" description="Helical" evidence="12">
    <location>
        <begin position="402"/>
        <end position="424"/>
    </location>
</feature>
<reference evidence="17" key="1">
    <citation type="submission" date="2017-04" db="EMBL/GenBank/DDBJ databases">
        <title>Function of individual gut microbiota members based on whole genome sequencing of pure cultures obtained from chicken caecum.</title>
        <authorList>
            <person name="Medvecky M."/>
            <person name="Cejkova D."/>
            <person name="Polansky O."/>
            <person name="Karasova D."/>
            <person name="Kubasova T."/>
            <person name="Cizek A."/>
            <person name="Rychlik I."/>
        </authorList>
    </citation>
    <scope>NUCLEOTIDE SEQUENCE [LARGE SCALE GENOMIC DNA]</scope>
    <source>
        <strain evidence="17">An149</strain>
    </source>
</reference>
<evidence type="ECO:0000259" key="13">
    <source>
        <dbReference type="PROSITE" id="PS51093"/>
    </source>
</evidence>
<evidence type="ECO:0000256" key="5">
    <source>
        <dbReference type="ARBA" id="ARBA00022679"/>
    </source>
</evidence>
<dbReference type="CDD" id="cd00212">
    <property type="entry name" value="PTS_IIB_glc"/>
    <property type="match status" value="1"/>
</dbReference>
<feature type="transmembrane region" description="Helical" evidence="12">
    <location>
        <begin position="377"/>
        <end position="396"/>
    </location>
</feature>
<keyword evidence="5" id="KW-0808">Transferase</keyword>
<dbReference type="Pfam" id="PF00358">
    <property type="entry name" value="PTS_EIIA_1"/>
    <property type="match status" value="1"/>
</dbReference>
<feature type="active site" description="Phosphocysteine intermediate; for EIIB activity" evidence="11">
    <location>
        <position position="479"/>
    </location>
</feature>
<dbReference type="SUPFAM" id="SSF51261">
    <property type="entry name" value="Duplicated hybrid motif"/>
    <property type="match status" value="1"/>
</dbReference>
<keyword evidence="6" id="KW-0598">Phosphotransferase system</keyword>
<dbReference type="Pfam" id="PF00367">
    <property type="entry name" value="PTS_EIIB"/>
    <property type="match status" value="1"/>
</dbReference>
<evidence type="ECO:0000256" key="12">
    <source>
        <dbReference type="SAM" id="Phobius"/>
    </source>
</evidence>
<organism evidence="16 17">
    <name type="scientific">Thomasclavelia spiroformis</name>
    <dbReference type="NCBI Taxonomy" id="29348"/>
    <lineage>
        <taxon>Bacteria</taxon>
        <taxon>Bacillati</taxon>
        <taxon>Bacillota</taxon>
        <taxon>Erysipelotrichia</taxon>
        <taxon>Erysipelotrichales</taxon>
        <taxon>Coprobacillaceae</taxon>
        <taxon>Thomasclavelia</taxon>
    </lineage>
</organism>
<keyword evidence="7 12" id="KW-0812">Transmembrane</keyword>
<dbReference type="NCBIfam" id="TIGR00830">
    <property type="entry name" value="PTBA"/>
    <property type="match status" value="1"/>
</dbReference>
<dbReference type="InterPro" id="IPR018113">
    <property type="entry name" value="PTrfase_EIIB_Cys"/>
</dbReference>
<feature type="transmembrane region" description="Helical" evidence="12">
    <location>
        <begin position="246"/>
        <end position="270"/>
    </location>
</feature>
<evidence type="ECO:0000313" key="16">
    <source>
        <dbReference type="EMBL" id="OUQ06586.1"/>
    </source>
</evidence>
<feature type="transmembrane region" description="Helical" evidence="12">
    <location>
        <begin position="139"/>
        <end position="165"/>
    </location>
</feature>
<evidence type="ECO:0000256" key="3">
    <source>
        <dbReference type="ARBA" id="ARBA00022475"/>
    </source>
</evidence>
<feature type="domain" description="PTS EIIC type-1" evidence="15">
    <location>
        <begin position="7"/>
        <end position="436"/>
    </location>
</feature>
<evidence type="ECO:0000256" key="7">
    <source>
        <dbReference type="ARBA" id="ARBA00022692"/>
    </source>
</evidence>
<dbReference type="GO" id="GO:0009401">
    <property type="term" value="P:phosphoenolpyruvate-dependent sugar phosphotransferase system"/>
    <property type="evidence" value="ECO:0007669"/>
    <property type="project" value="UniProtKB-KW"/>
</dbReference>
<comment type="caution">
    <text evidence="16">The sequence shown here is derived from an EMBL/GenBank/DDBJ whole genome shotgun (WGS) entry which is preliminary data.</text>
</comment>
<keyword evidence="4 16" id="KW-0762">Sugar transport</keyword>
<dbReference type="Gene3D" id="2.70.70.10">
    <property type="entry name" value="Glucose Permease (Domain IIA)"/>
    <property type="match status" value="1"/>
</dbReference>
<keyword evidence="3" id="KW-1003">Cell membrane</keyword>
<keyword evidence="2" id="KW-0813">Transport</keyword>
<dbReference type="PROSITE" id="PS51098">
    <property type="entry name" value="PTS_EIIB_TYPE_1"/>
    <property type="match status" value="1"/>
</dbReference>
<dbReference type="SUPFAM" id="SSF55604">
    <property type="entry name" value="Glucose permease domain IIB"/>
    <property type="match status" value="1"/>
</dbReference>
<dbReference type="GO" id="GO:0016301">
    <property type="term" value="F:kinase activity"/>
    <property type="evidence" value="ECO:0007669"/>
    <property type="project" value="UniProtKB-KW"/>
</dbReference>
<evidence type="ECO:0000256" key="10">
    <source>
        <dbReference type="ARBA" id="ARBA00023136"/>
    </source>
</evidence>
<dbReference type="Gene3D" id="3.30.1360.60">
    <property type="entry name" value="Glucose permease domain IIB"/>
    <property type="match status" value="1"/>
</dbReference>
<comment type="subcellular location">
    <subcellularLocation>
        <location evidence="1">Cell membrane</location>
        <topology evidence="1">Multi-pass membrane protein</topology>
    </subcellularLocation>
</comment>
<feature type="transmembrane region" description="Helical" evidence="12">
    <location>
        <begin position="290"/>
        <end position="311"/>
    </location>
</feature>
<evidence type="ECO:0000313" key="17">
    <source>
        <dbReference type="Proteomes" id="UP000196258"/>
    </source>
</evidence>
<name>A0A1Y4QMQ1_9FIRM</name>
<dbReference type="InterPro" id="IPR050429">
    <property type="entry name" value="PTS_Glucose_EIICBA"/>
</dbReference>
<feature type="domain" description="PTS EIIB type-1" evidence="14">
    <location>
        <begin position="457"/>
        <end position="538"/>
    </location>
</feature>
<keyword evidence="10 12" id="KW-0472">Membrane</keyword>
<dbReference type="InterPro" id="IPR003352">
    <property type="entry name" value="PTS_EIIC"/>
</dbReference>
<proteinExistence type="predicted"/>
<gene>
    <name evidence="16" type="ORF">B5E91_01280</name>
</gene>
<sequence>MEGKMKNRILSTMQRIGKSFMLPIAILPIAGLLQGIAMALTNQSMIEAYQLESVLGEGTLIYSFMFILKNVASAIFDNLPLIFAAGVSLGMAKKEKGVAVLSAVIAFFVMHTTINSMLMIDGQLLSDGTVSSDVIQGTITSMCGIQTLEMGAFGGILVGLGVSFLHNRYYKIEFPDVFSFFGGTRFVPIISTLVFIIVGIIMFYIWPIIQNSIYSLGHFITGTGYIGTFIFGIIKRCLVPFGLHHLFYLPFWQTAVGGTMVVDGTIVQGAQNIFFAQMTDPNLVHYSVEATRYFTGEFIFMIFGLPGAALAMYQCADSKNKKACGGLLLSAALTSMFTGITEPIEFSFIFVAPILFGVQVLLAGSAYMVAHILNITVGLTFSGGLIDFIMFGVLQGQSKTNWMMIIPVGIVYFLLYYIIFKYLIIKYNLKTLGRDGYQEITVFKNSEKSKDENNTVDLQSVYVIKGLGGRSNFKELDCCVTRLRATILDMNKIDEGLLKQSGAAGVVCSGEVIQVIYGPRASIIKAKLEEYLENNRDDDIESSIVDNNIYELNSIVNGVVKELSDSKDEMVAKKLLGDGLIILPEDNIIRSPCKGKITMIFPTKHAIGITLENNLELLIHFGINTVALNGKGFELFVENNQDVMPGDILWKVDLDYIKANAVSEEIMIIVINASKDTEFVKLYGYKEQGELIGFIKKEER</sequence>
<accession>A0A1Y4QMQ1</accession>
<evidence type="ECO:0000256" key="9">
    <source>
        <dbReference type="ARBA" id="ARBA00022989"/>
    </source>
</evidence>
<dbReference type="GO" id="GO:0008982">
    <property type="term" value="F:protein-N(PI)-phosphohistidine-sugar phosphotransferase activity"/>
    <property type="evidence" value="ECO:0007669"/>
    <property type="project" value="InterPro"/>
</dbReference>
<keyword evidence="8" id="KW-0418">Kinase</keyword>
<dbReference type="PANTHER" id="PTHR30009">
    <property type="entry name" value="CYTOCHROME C-TYPE SYNTHESIS PROTEIN AND PTS TRANSMEMBRANE COMPONENT"/>
    <property type="match status" value="1"/>
</dbReference>
<feature type="transmembrane region" description="Helical" evidence="12">
    <location>
        <begin position="212"/>
        <end position="234"/>
    </location>
</feature>
<feature type="transmembrane region" description="Helical" evidence="12">
    <location>
        <begin position="323"/>
        <end position="340"/>
    </location>
</feature>
<dbReference type="Proteomes" id="UP000196258">
    <property type="component" value="Unassembled WGS sequence"/>
</dbReference>
<dbReference type="InterPro" id="IPR036878">
    <property type="entry name" value="Glu_permease_IIB"/>
</dbReference>
<feature type="transmembrane region" description="Helical" evidence="12">
    <location>
        <begin position="346"/>
        <end position="370"/>
    </location>
</feature>
<feature type="domain" description="PTS EIIA type-1" evidence="13">
    <location>
        <begin position="568"/>
        <end position="672"/>
    </location>
</feature>
<evidence type="ECO:0000259" key="14">
    <source>
        <dbReference type="PROSITE" id="PS51098"/>
    </source>
</evidence>
<evidence type="ECO:0000256" key="6">
    <source>
        <dbReference type="ARBA" id="ARBA00022683"/>
    </source>
</evidence>
<dbReference type="EMBL" id="NFLB01000001">
    <property type="protein sequence ID" value="OUQ06586.1"/>
    <property type="molecule type" value="Genomic_DNA"/>
</dbReference>
<dbReference type="Pfam" id="PF02378">
    <property type="entry name" value="PTS_EIIC"/>
    <property type="match status" value="1"/>
</dbReference>
<feature type="transmembrane region" description="Helical" evidence="12">
    <location>
        <begin position="60"/>
        <end position="86"/>
    </location>
</feature>
<dbReference type="GO" id="GO:0090563">
    <property type="term" value="F:protein-phosphocysteine-sugar phosphotransferase activity"/>
    <property type="evidence" value="ECO:0007669"/>
    <property type="project" value="TreeGrafter"/>
</dbReference>